<dbReference type="OrthoDB" id="3559784at2759"/>
<organism evidence="2 3">
    <name type="scientific">Hyaloscypha hepaticicola</name>
    <dbReference type="NCBI Taxonomy" id="2082293"/>
    <lineage>
        <taxon>Eukaryota</taxon>
        <taxon>Fungi</taxon>
        <taxon>Dikarya</taxon>
        <taxon>Ascomycota</taxon>
        <taxon>Pezizomycotina</taxon>
        <taxon>Leotiomycetes</taxon>
        <taxon>Helotiales</taxon>
        <taxon>Hyaloscyphaceae</taxon>
        <taxon>Hyaloscypha</taxon>
    </lineage>
</organism>
<sequence length="280" mass="31527">MDYDIVAAMLGDVRRECTPIHEADAPPSPQSASPPATPTSSRSRRLPASSASPSSPQGPFTGTRRIKIKINASAPASINRHPWLTRPKVSPKKDLGSPDIAPQIKFTPGPNSNLARNYNELPWSPRMQKYIDENKNLLTELVAAECEGYKACLVLEDFPSHQRVDFEHEADDAQEALNEMLHLNFQLRIRCQAVKLMQREAGSGIYASGHERHPGYGRTKALLVVAYRRRFFIMEGYRWGDRFLTLQYRSGYSTGRPYNGAPTCTFSIEQRYQDSENSKQ</sequence>
<evidence type="ECO:0000313" key="2">
    <source>
        <dbReference type="EMBL" id="PMD24164.1"/>
    </source>
</evidence>
<keyword evidence="3" id="KW-1185">Reference proteome</keyword>
<feature type="compositionally biased region" description="Low complexity" evidence="1">
    <location>
        <begin position="30"/>
        <end position="57"/>
    </location>
</feature>
<feature type="region of interest" description="Disordered" evidence="1">
    <location>
        <begin position="17"/>
        <end position="65"/>
    </location>
</feature>
<evidence type="ECO:0000313" key="3">
    <source>
        <dbReference type="Proteomes" id="UP000235672"/>
    </source>
</evidence>
<proteinExistence type="predicted"/>
<gene>
    <name evidence="2" type="ORF">NA56DRAFT_700637</name>
</gene>
<dbReference type="EMBL" id="KZ613473">
    <property type="protein sequence ID" value="PMD24164.1"/>
    <property type="molecule type" value="Genomic_DNA"/>
</dbReference>
<protein>
    <submittedName>
        <fullName evidence="2">Uncharacterized protein</fullName>
    </submittedName>
</protein>
<feature type="region of interest" description="Disordered" evidence="1">
    <location>
        <begin position="80"/>
        <end position="113"/>
    </location>
</feature>
<dbReference type="AlphaFoldDB" id="A0A2J6QD19"/>
<evidence type="ECO:0000256" key="1">
    <source>
        <dbReference type="SAM" id="MobiDB-lite"/>
    </source>
</evidence>
<accession>A0A2J6QD19</accession>
<dbReference type="Proteomes" id="UP000235672">
    <property type="component" value="Unassembled WGS sequence"/>
</dbReference>
<name>A0A2J6QD19_9HELO</name>
<reference evidence="2 3" key="1">
    <citation type="submission" date="2016-05" db="EMBL/GenBank/DDBJ databases">
        <title>A degradative enzymes factory behind the ericoid mycorrhizal symbiosis.</title>
        <authorList>
            <consortium name="DOE Joint Genome Institute"/>
            <person name="Martino E."/>
            <person name="Morin E."/>
            <person name="Grelet G."/>
            <person name="Kuo A."/>
            <person name="Kohler A."/>
            <person name="Daghino S."/>
            <person name="Barry K."/>
            <person name="Choi C."/>
            <person name="Cichocki N."/>
            <person name="Clum A."/>
            <person name="Copeland A."/>
            <person name="Hainaut M."/>
            <person name="Haridas S."/>
            <person name="Labutti K."/>
            <person name="Lindquist E."/>
            <person name="Lipzen A."/>
            <person name="Khouja H.-R."/>
            <person name="Murat C."/>
            <person name="Ohm R."/>
            <person name="Olson A."/>
            <person name="Spatafora J."/>
            <person name="Veneault-Fourrey C."/>
            <person name="Henrissat B."/>
            <person name="Grigoriev I."/>
            <person name="Martin F."/>
            <person name="Perotto S."/>
        </authorList>
    </citation>
    <scope>NUCLEOTIDE SEQUENCE [LARGE SCALE GENOMIC DNA]</scope>
    <source>
        <strain evidence="2 3">UAMH 7357</strain>
    </source>
</reference>